<sequence length="161" mass="19202">MIIQDDLDGAEKFTEYVIDILPTCRSTKWLVAEYYEHIITIFEHSKDLDPDKIYLDKYKLKLAENVFLHRHYKWSLKLFTQIIEGNKDKSSQKDFVTRCCVCGSLAAILSKGIHARKKLEKFSKLYDDFDQSCQYMLLNKIIEYWQKRDIEMLENTVFLLE</sequence>
<keyword evidence="2" id="KW-1185">Reference proteome</keyword>
<organism evidence="1 2">
    <name type="scientific">Thelohanellus kitauei</name>
    <name type="common">Myxosporean</name>
    <dbReference type="NCBI Taxonomy" id="669202"/>
    <lineage>
        <taxon>Eukaryota</taxon>
        <taxon>Metazoa</taxon>
        <taxon>Cnidaria</taxon>
        <taxon>Myxozoa</taxon>
        <taxon>Myxosporea</taxon>
        <taxon>Bivalvulida</taxon>
        <taxon>Platysporina</taxon>
        <taxon>Myxobolidae</taxon>
        <taxon>Thelohanellus</taxon>
    </lineage>
</organism>
<reference evidence="1 2" key="1">
    <citation type="journal article" date="2014" name="Genome Biol. Evol.">
        <title>The genome of the myxosporean Thelohanellus kitauei shows adaptations to nutrient acquisition within its fish host.</title>
        <authorList>
            <person name="Yang Y."/>
            <person name="Xiong J."/>
            <person name="Zhou Z."/>
            <person name="Huo F."/>
            <person name="Miao W."/>
            <person name="Ran C."/>
            <person name="Liu Y."/>
            <person name="Zhang J."/>
            <person name="Feng J."/>
            <person name="Wang M."/>
            <person name="Wang M."/>
            <person name="Wang L."/>
            <person name="Yao B."/>
        </authorList>
    </citation>
    <scope>NUCLEOTIDE SEQUENCE [LARGE SCALE GENOMIC DNA]</scope>
    <source>
        <strain evidence="1">Wuqing</strain>
    </source>
</reference>
<proteinExistence type="predicted"/>
<dbReference type="AlphaFoldDB" id="A0A0C2IVL0"/>
<dbReference type="Proteomes" id="UP000031668">
    <property type="component" value="Unassembled WGS sequence"/>
</dbReference>
<dbReference type="Pfam" id="PF14938">
    <property type="entry name" value="SNAP"/>
    <property type="match status" value="1"/>
</dbReference>
<protein>
    <submittedName>
        <fullName evidence="1">Uncharacterized protein</fullName>
    </submittedName>
</protein>
<evidence type="ECO:0000313" key="1">
    <source>
        <dbReference type="EMBL" id="KII60887.1"/>
    </source>
</evidence>
<evidence type="ECO:0000313" key="2">
    <source>
        <dbReference type="Proteomes" id="UP000031668"/>
    </source>
</evidence>
<dbReference type="InterPro" id="IPR011990">
    <property type="entry name" value="TPR-like_helical_dom_sf"/>
</dbReference>
<name>A0A0C2IVL0_THEKT</name>
<dbReference type="EMBL" id="JWZT01005400">
    <property type="protein sequence ID" value="KII60887.1"/>
    <property type="molecule type" value="Genomic_DNA"/>
</dbReference>
<dbReference type="SUPFAM" id="SSF48452">
    <property type="entry name" value="TPR-like"/>
    <property type="match status" value="1"/>
</dbReference>
<accession>A0A0C2IVL0</accession>
<comment type="caution">
    <text evidence="1">The sequence shown here is derived from an EMBL/GenBank/DDBJ whole genome shotgun (WGS) entry which is preliminary data.</text>
</comment>
<gene>
    <name evidence="1" type="ORF">RF11_05927</name>
</gene>
<dbReference type="Gene3D" id="1.25.40.10">
    <property type="entry name" value="Tetratricopeptide repeat domain"/>
    <property type="match status" value="1"/>
</dbReference>